<evidence type="ECO:0000259" key="2">
    <source>
        <dbReference type="Pfam" id="PF00535"/>
    </source>
</evidence>
<evidence type="ECO:0000313" key="4">
    <source>
        <dbReference type="Proteomes" id="UP000054016"/>
    </source>
</evidence>
<dbReference type="Gene3D" id="3.90.550.10">
    <property type="entry name" value="Spore Coat Polysaccharide Biosynthesis Protein SpsA, Chain A"/>
    <property type="match status" value="1"/>
</dbReference>
<gene>
    <name evidence="3" type="ORF">AC478_02045</name>
</gene>
<accession>A0A0M0BU09</accession>
<keyword evidence="1" id="KW-1133">Transmembrane helix</keyword>
<feature type="domain" description="Glycosyltransferase 2-like" evidence="2">
    <location>
        <begin position="98"/>
        <end position="225"/>
    </location>
</feature>
<dbReference type="Pfam" id="PF00535">
    <property type="entry name" value="Glycos_transf_2"/>
    <property type="match status" value="1"/>
</dbReference>
<keyword evidence="1" id="KW-0812">Transmembrane</keyword>
<evidence type="ECO:0000256" key="1">
    <source>
        <dbReference type="SAM" id="Phobius"/>
    </source>
</evidence>
<feature type="transmembrane region" description="Helical" evidence="1">
    <location>
        <begin position="423"/>
        <end position="442"/>
    </location>
</feature>
<dbReference type="SUPFAM" id="SSF53448">
    <property type="entry name" value="Nucleotide-diphospho-sugar transferases"/>
    <property type="match status" value="1"/>
</dbReference>
<keyword evidence="1" id="KW-0472">Membrane</keyword>
<dbReference type="PANTHER" id="PTHR43630:SF2">
    <property type="entry name" value="GLYCOSYLTRANSFERASE"/>
    <property type="match status" value="1"/>
</dbReference>
<feature type="transmembrane region" description="Helical" evidence="1">
    <location>
        <begin position="388"/>
        <end position="411"/>
    </location>
</feature>
<feature type="transmembrane region" description="Helical" evidence="1">
    <location>
        <begin position="9"/>
        <end position="32"/>
    </location>
</feature>
<organism evidence="3 4">
    <name type="scientific">miscellaneous Crenarchaeota group-1 archaeon SG8-32-3</name>
    <dbReference type="NCBI Taxonomy" id="1685125"/>
    <lineage>
        <taxon>Archaea</taxon>
        <taxon>Candidatus Bathyarchaeota</taxon>
        <taxon>MCG-1</taxon>
    </lineage>
</organism>
<feature type="transmembrane region" description="Helical" evidence="1">
    <location>
        <begin position="52"/>
        <end position="81"/>
    </location>
</feature>
<dbReference type="CDD" id="cd06423">
    <property type="entry name" value="CESA_like"/>
    <property type="match status" value="1"/>
</dbReference>
<protein>
    <recommendedName>
        <fullName evidence="2">Glycosyltransferase 2-like domain-containing protein</fullName>
    </recommendedName>
</protein>
<dbReference type="EMBL" id="LFWV01000022">
    <property type="protein sequence ID" value="KON31840.1"/>
    <property type="molecule type" value="Genomic_DNA"/>
</dbReference>
<proteinExistence type="predicted"/>
<reference evidence="4" key="1">
    <citation type="submission" date="2015-06" db="EMBL/GenBank/DDBJ databases">
        <title>New insights into the roles of widespread benthic archaea in carbon and nitrogen cycling.</title>
        <authorList>
            <person name="Lazar C.S."/>
            <person name="Baker B.J."/>
            <person name="Seitz K.W."/>
            <person name="Hyde A.S."/>
            <person name="Dick G.J."/>
            <person name="Hinrichs K.-U."/>
            <person name="Teske A.P."/>
        </authorList>
    </citation>
    <scope>NUCLEOTIDE SEQUENCE [LARGE SCALE GENOMIC DNA]</scope>
</reference>
<dbReference type="Proteomes" id="UP000054016">
    <property type="component" value="Unassembled WGS sequence"/>
</dbReference>
<comment type="caution">
    <text evidence="3">The sequence shown here is derived from an EMBL/GenBank/DDBJ whole genome shotgun (WGS) entry which is preliminary data.</text>
</comment>
<sequence length="462" mass="52749">MKSLNRFRVIYLAFAVPLILAFISWLYFPAIAQGIISNVFGYNLVEQVANPVWYWIIRFFYSWYTFAGIGVAGVWIVAAVLARMQRVKTKHEFYPMVSFVVPAYNEEENIVRCVTSLFQCAENYQGNCEIILVDDGSTDYTYEVAFSAAKTLHMQHPRVPCKVSRLMMNLGKTEALKTGINKALGQVIAIVDSDSEWTPFTLKRLVDYMLSNGKKAVTGYIHPKTEEAKDKFIVALQQLEYSQGLAIDRCAQSLGNCVLVVPGAIGIYDADLLREILIEVNIRSVTEDSEITLEMHKRGAKVGYLNTARSDTHAPKVLRSLWHQRLRWITGWLHNTLEIHVDLFRKRTWLSALLWYSFLFEYAGAFVDLAAIVAFPLLFWFAPDSLHFAYNLLVFAAYGLLISFVNQAVALKCAYNKFSHNGLLIYMPFFPFLWLINVFARLRGVIGYLFGSRGTWHPTEPF</sequence>
<evidence type="ECO:0000313" key="3">
    <source>
        <dbReference type="EMBL" id="KON31840.1"/>
    </source>
</evidence>
<name>A0A0M0BU09_9ARCH</name>
<dbReference type="PANTHER" id="PTHR43630">
    <property type="entry name" value="POLY-BETA-1,6-N-ACETYL-D-GLUCOSAMINE SYNTHASE"/>
    <property type="match status" value="1"/>
</dbReference>
<feature type="transmembrane region" description="Helical" evidence="1">
    <location>
        <begin position="353"/>
        <end position="382"/>
    </location>
</feature>
<dbReference type="InterPro" id="IPR029044">
    <property type="entry name" value="Nucleotide-diphossugar_trans"/>
</dbReference>
<dbReference type="AlphaFoldDB" id="A0A0M0BU09"/>
<dbReference type="InterPro" id="IPR001173">
    <property type="entry name" value="Glyco_trans_2-like"/>
</dbReference>